<sequence>MPARTDTAPGAGDWDFLAGSWTVRHRKLAQRLVGSNDWVEFDGTFTNWPVLGGRGNVGDNVMNVPGAPYRGIGLRALDGDTGEWTSWWLDGRTPATIAAPVRGKFADGTRMLIGDDEHDGKPVKARIIWSRITPGSARWEQALSADGGATWEVNWTSDFTRVA</sequence>
<organism evidence="1 2">
    <name type="scientific">Sphingomonas alpina</name>
    <dbReference type="NCBI Taxonomy" id="653931"/>
    <lineage>
        <taxon>Bacteria</taxon>
        <taxon>Pseudomonadati</taxon>
        <taxon>Pseudomonadota</taxon>
        <taxon>Alphaproteobacteria</taxon>
        <taxon>Sphingomonadales</taxon>
        <taxon>Sphingomonadaceae</taxon>
        <taxon>Sphingomonas</taxon>
    </lineage>
</organism>
<name>A0A7H0LQW3_9SPHN</name>
<evidence type="ECO:0000313" key="2">
    <source>
        <dbReference type="Proteomes" id="UP000516148"/>
    </source>
</evidence>
<keyword evidence="2" id="KW-1185">Reference proteome</keyword>
<protein>
    <submittedName>
        <fullName evidence="1">DUF1579 domain-containing protein</fullName>
    </submittedName>
</protein>
<dbReference type="AlphaFoldDB" id="A0A7H0LQW3"/>
<proteinExistence type="predicted"/>
<evidence type="ECO:0000313" key="1">
    <source>
        <dbReference type="EMBL" id="QNQ12066.1"/>
    </source>
</evidence>
<dbReference type="EMBL" id="CP061038">
    <property type="protein sequence ID" value="QNQ12066.1"/>
    <property type="molecule type" value="Genomic_DNA"/>
</dbReference>
<reference evidence="1 2" key="1">
    <citation type="submission" date="2020-09" db="EMBL/GenBank/DDBJ databases">
        <title>Sphingomonas sp., a new species isolated from pork steak.</title>
        <authorList>
            <person name="Heidler von Heilborn D."/>
        </authorList>
    </citation>
    <scope>NUCLEOTIDE SEQUENCE [LARGE SCALE GENOMIC DNA]</scope>
    <source>
        <strain evidence="2">S8-3T</strain>
    </source>
</reference>
<dbReference type="KEGG" id="spap:H3Z74_16015"/>
<dbReference type="Proteomes" id="UP000516148">
    <property type="component" value="Chromosome"/>
</dbReference>
<accession>A0A7H0LQW3</accession>
<gene>
    <name evidence="1" type="ORF">H3Z74_16015</name>
</gene>